<dbReference type="SUPFAM" id="SSF56112">
    <property type="entry name" value="Protein kinase-like (PK-like)"/>
    <property type="match status" value="1"/>
</dbReference>
<sequence>MTCFSFFFRKKAASSVTRTVELDEVVSGILNVTVYTYKELQIAAENFSEKNKIGQGGFGSVYKGTLKNGTLAAIKVLSAESRQGSQEFLTEIEVEATVVSSLVGLQGVKYALVLQGGLLFFMRKFGPILFTETLKLAIFSLIKTSHQKFQISVWQSLLHPT</sequence>
<dbReference type="PROSITE" id="PS50011">
    <property type="entry name" value="PROTEIN_KINASE_DOM"/>
    <property type="match status" value="1"/>
</dbReference>
<dbReference type="InterPro" id="IPR011009">
    <property type="entry name" value="Kinase-like_dom_sf"/>
</dbReference>
<dbReference type="PANTHER" id="PTHR47973">
    <property type="entry name" value="CYSTEINE-RICH RECEPTOR-LIKE PROTEIN KINASE 3"/>
    <property type="match status" value="1"/>
</dbReference>
<evidence type="ECO:0000256" key="3">
    <source>
        <dbReference type="ARBA" id="ARBA00022777"/>
    </source>
</evidence>
<dbReference type="RefSeq" id="XP_021821218.1">
    <property type="nucleotide sequence ID" value="XM_021965526.1"/>
</dbReference>
<evidence type="ECO:0000256" key="1">
    <source>
        <dbReference type="ARBA" id="ARBA00022679"/>
    </source>
</evidence>
<reference evidence="8" key="1">
    <citation type="submission" date="2025-08" db="UniProtKB">
        <authorList>
            <consortium name="RefSeq"/>
        </authorList>
    </citation>
    <scope>IDENTIFICATION</scope>
</reference>
<keyword evidence="7" id="KW-1185">Reference proteome</keyword>
<dbReference type="GeneID" id="110762829"/>
<evidence type="ECO:0000313" key="7">
    <source>
        <dbReference type="Proteomes" id="UP000515124"/>
    </source>
</evidence>
<evidence type="ECO:0000256" key="5">
    <source>
        <dbReference type="PROSITE-ProRule" id="PRU10141"/>
    </source>
</evidence>
<name>A0A6P5T3L9_PRUAV</name>
<keyword evidence="2 5" id="KW-0547">Nucleotide-binding</keyword>
<proteinExistence type="predicted"/>
<dbReference type="InterPro" id="IPR017441">
    <property type="entry name" value="Protein_kinase_ATP_BS"/>
</dbReference>
<feature type="domain" description="Protein kinase" evidence="6">
    <location>
        <begin position="47"/>
        <end position="161"/>
    </location>
</feature>
<dbReference type="PROSITE" id="PS00107">
    <property type="entry name" value="PROTEIN_KINASE_ATP"/>
    <property type="match status" value="1"/>
</dbReference>
<evidence type="ECO:0000313" key="8">
    <source>
        <dbReference type="RefSeq" id="XP_021821218.1"/>
    </source>
</evidence>
<dbReference type="InterPro" id="IPR052059">
    <property type="entry name" value="CR_Ser/Thr_kinase"/>
</dbReference>
<evidence type="ECO:0000256" key="2">
    <source>
        <dbReference type="ARBA" id="ARBA00022741"/>
    </source>
</evidence>
<dbReference type="InterPro" id="IPR001245">
    <property type="entry name" value="Ser-Thr/Tyr_kinase_cat_dom"/>
</dbReference>
<organism evidence="7 8">
    <name type="scientific">Prunus avium</name>
    <name type="common">Cherry</name>
    <name type="synonym">Cerasus avium</name>
    <dbReference type="NCBI Taxonomy" id="42229"/>
    <lineage>
        <taxon>Eukaryota</taxon>
        <taxon>Viridiplantae</taxon>
        <taxon>Streptophyta</taxon>
        <taxon>Embryophyta</taxon>
        <taxon>Tracheophyta</taxon>
        <taxon>Spermatophyta</taxon>
        <taxon>Magnoliopsida</taxon>
        <taxon>eudicotyledons</taxon>
        <taxon>Gunneridae</taxon>
        <taxon>Pentapetalae</taxon>
        <taxon>rosids</taxon>
        <taxon>fabids</taxon>
        <taxon>Rosales</taxon>
        <taxon>Rosaceae</taxon>
        <taxon>Amygdaloideae</taxon>
        <taxon>Amygdaleae</taxon>
        <taxon>Prunus</taxon>
    </lineage>
</organism>
<dbReference type="Proteomes" id="UP000515124">
    <property type="component" value="Unplaced"/>
</dbReference>
<feature type="binding site" evidence="5">
    <location>
        <position position="75"/>
    </location>
    <ligand>
        <name>ATP</name>
        <dbReference type="ChEBI" id="CHEBI:30616"/>
    </ligand>
</feature>
<gene>
    <name evidence="8" type="primary">LOC110762829</name>
</gene>
<keyword evidence="1" id="KW-0808">Transferase</keyword>
<dbReference type="GO" id="GO:0005524">
    <property type="term" value="F:ATP binding"/>
    <property type="evidence" value="ECO:0007669"/>
    <property type="project" value="UniProtKB-UniRule"/>
</dbReference>
<dbReference type="AlphaFoldDB" id="A0A6P5T3L9"/>
<evidence type="ECO:0000259" key="6">
    <source>
        <dbReference type="PROSITE" id="PS50011"/>
    </source>
</evidence>
<protein>
    <submittedName>
        <fullName evidence="8">Cold-responsive protein kinase 1-like isoform X3</fullName>
    </submittedName>
</protein>
<accession>A0A6P5T3L9</accession>
<evidence type="ECO:0000256" key="4">
    <source>
        <dbReference type="ARBA" id="ARBA00022840"/>
    </source>
</evidence>
<keyword evidence="4 5" id="KW-0067">ATP-binding</keyword>
<dbReference type="GO" id="GO:0004672">
    <property type="term" value="F:protein kinase activity"/>
    <property type="evidence" value="ECO:0007669"/>
    <property type="project" value="InterPro"/>
</dbReference>
<keyword evidence="3" id="KW-0418">Kinase</keyword>
<dbReference type="Gene3D" id="3.30.200.20">
    <property type="entry name" value="Phosphorylase Kinase, domain 1"/>
    <property type="match status" value="1"/>
</dbReference>
<dbReference type="InterPro" id="IPR000719">
    <property type="entry name" value="Prot_kinase_dom"/>
</dbReference>
<dbReference type="Pfam" id="PF07714">
    <property type="entry name" value="PK_Tyr_Ser-Thr"/>
    <property type="match status" value="1"/>
</dbReference>